<dbReference type="Proteomes" id="UP000837932">
    <property type="component" value="Unassembled WGS sequence"/>
</dbReference>
<evidence type="ECO:0000313" key="2">
    <source>
        <dbReference type="Proteomes" id="UP000837932"/>
    </source>
</evidence>
<evidence type="ECO:0000313" key="1">
    <source>
        <dbReference type="EMBL" id="CAH0994516.1"/>
    </source>
</evidence>
<dbReference type="RefSeq" id="WP_238804345.1">
    <property type="nucleotide sequence ID" value="NZ_CAKLPY010000001.1"/>
</dbReference>
<organism evidence="1 2">
    <name type="scientific">Emticicia aquatica</name>
    <dbReference type="NCBI Taxonomy" id="1681835"/>
    <lineage>
        <taxon>Bacteria</taxon>
        <taxon>Pseudomonadati</taxon>
        <taxon>Bacteroidota</taxon>
        <taxon>Cytophagia</taxon>
        <taxon>Cytophagales</taxon>
        <taxon>Leadbetterellaceae</taxon>
        <taxon>Emticicia</taxon>
    </lineage>
</organism>
<gene>
    <name evidence="1" type="ORF">EMA8858_00626</name>
</gene>
<proteinExistence type="predicted"/>
<name>A0ABM9ALA4_9BACT</name>
<keyword evidence="2" id="KW-1185">Reference proteome</keyword>
<dbReference type="EMBL" id="CAKLPY010000001">
    <property type="protein sequence ID" value="CAH0994516.1"/>
    <property type="molecule type" value="Genomic_DNA"/>
</dbReference>
<comment type="caution">
    <text evidence="1">The sequence shown here is derived from an EMBL/GenBank/DDBJ whole genome shotgun (WGS) entry which is preliminary data.</text>
</comment>
<accession>A0ABM9ALA4</accession>
<sequence length="316" mass="35192">MYRILFVIVVWMLALSCDVAKVDVIGALEFHEENPTNTFYTLLGSNLAIDPTSFEQMKSSKSLIVSQLPKNGEAKFIENGFIYYRLTNLKAANDVFTITGKTNDGVQINEEIKVNFVNNQADLPCNSGTIGDKVKTEIGKSSEINVLANDKTCGSISNNSLMIEIQPKHGKVEVVNQKIIYTPNIDFIGDDIFFYRVGINNRKNPVAPVEINVSESSDCVKGMADDIINVLSYGLGSELVLDVLQNDKICESYNNATLKIIQNPSIGTIRIDKNSENRLVLFYKSDSKPLTSQVFEYGLFRTDSQFIKAKVVINFN</sequence>
<reference evidence="1" key="1">
    <citation type="submission" date="2021-12" db="EMBL/GenBank/DDBJ databases">
        <authorList>
            <person name="Rodrigo-Torres L."/>
            <person name="Arahal R. D."/>
            <person name="Lucena T."/>
        </authorList>
    </citation>
    <scope>NUCLEOTIDE SEQUENCE</scope>
    <source>
        <strain evidence="1">CECT 8858</strain>
    </source>
</reference>
<dbReference type="Gene3D" id="2.60.40.3440">
    <property type="match status" value="1"/>
</dbReference>
<dbReference type="PROSITE" id="PS51257">
    <property type="entry name" value="PROKAR_LIPOPROTEIN"/>
    <property type="match status" value="1"/>
</dbReference>
<dbReference type="Pfam" id="PF17963">
    <property type="entry name" value="Big_9"/>
    <property type="match status" value="1"/>
</dbReference>
<protein>
    <recommendedName>
        <fullName evidence="3">Lipoprotein</fullName>
    </recommendedName>
</protein>
<evidence type="ECO:0008006" key="3">
    <source>
        <dbReference type="Google" id="ProtNLM"/>
    </source>
</evidence>